<keyword evidence="1 2" id="KW-0732">Signal</keyword>
<feature type="chain" id="PRO_5020864754" evidence="2">
    <location>
        <begin position="22"/>
        <end position="589"/>
    </location>
</feature>
<dbReference type="GO" id="GO:0046872">
    <property type="term" value="F:metal ion binding"/>
    <property type="evidence" value="ECO:0007669"/>
    <property type="project" value="InterPro"/>
</dbReference>
<evidence type="ECO:0000256" key="1">
    <source>
        <dbReference type="ARBA" id="ARBA00022729"/>
    </source>
</evidence>
<dbReference type="InterPro" id="IPR029052">
    <property type="entry name" value="Metallo-depent_PP-like"/>
</dbReference>
<dbReference type="PANTHER" id="PTHR45867">
    <property type="entry name" value="PURPLE ACID PHOSPHATASE"/>
    <property type="match status" value="1"/>
</dbReference>
<dbReference type="Pfam" id="PF00149">
    <property type="entry name" value="Metallophos"/>
    <property type="match status" value="1"/>
</dbReference>
<evidence type="ECO:0000259" key="3">
    <source>
        <dbReference type="Pfam" id="PF00149"/>
    </source>
</evidence>
<dbReference type="Gene3D" id="2.60.40.380">
    <property type="entry name" value="Purple acid phosphatase-like, N-terminal"/>
    <property type="match status" value="1"/>
</dbReference>
<dbReference type="KEGG" id="mgod:E7746_13960"/>
<evidence type="ECO:0000259" key="4">
    <source>
        <dbReference type="Pfam" id="PF16656"/>
    </source>
</evidence>
<dbReference type="Gene3D" id="3.60.21.10">
    <property type="match status" value="1"/>
</dbReference>
<reference evidence="5 6" key="1">
    <citation type="submission" date="2019-02" db="EMBL/GenBank/DDBJ databases">
        <title>Isolation and identification of novel species under the genus Muribaculum.</title>
        <authorList>
            <person name="Miyake S."/>
            <person name="Ding Y."/>
            <person name="Low A."/>
            <person name="Soh M."/>
            <person name="Seedorf H."/>
        </authorList>
    </citation>
    <scope>NUCLEOTIDE SEQUENCE [LARGE SCALE GENOMIC DNA]</scope>
    <source>
        <strain evidence="5 6">TLL-A4</strain>
    </source>
</reference>
<feature type="signal peptide" evidence="2">
    <location>
        <begin position="1"/>
        <end position="21"/>
    </location>
</feature>
<dbReference type="InterPro" id="IPR015914">
    <property type="entry name" value="PAPs_N"/>
</dbReference>
<gene>
    <name evidence="5" type="ORF">E7746_13960</name>
</gene>
<dbReference type="OrthoDB" id="596345at2"/>
<dbReference type="NCBIfam" id="TIGR04183">
    <property type="entry name" value="Por_Secre_tail"/>
    <property type="match status" value="1"/>
</dbReference>
<feature type="domain" description="Calcineurin-like phosphoesterase" evidence="3">
    <location>
        <begin position="178"/>
        <end position="378"/>
    </location>
</feature>
<dbReference type="SUPFAM" id="SSF49363">
    <property type="entry name" value="Purple acid phosphatase, N-terminal domain"/>
    <property type="match status" value="1"/>
</dbReference>
<evidence type="ECO:0000256" key="2">
    <source>
        <dbReference type="SAM" id="SignalP"/>
    </source>
</evidence>
<dbReference type="AlphaFoldDB" id="A0A4P7VRE5"/>
<dbReference type="GO" id="GO:0003993">
    <property type="term" value="F:acid phosphatase activity"/>
    <property type="evidence" value="ECO:0007669"/>
    <property type="project" value="InterPro"/>
</dbReference>
<proteinExistence type="predicted"/>
<dbReference type="InterPro" id="IPR008963">
    <property type="entry name" value="Purple_acid_Pase-like_N"/>
</dbReference>
<name>A0A4P7VRE5_9BACT</name>
<protein>
    <submittedName>
        <fullName evidence="5">T9SS type A sorting domain-containing protein</fullName>
    </submittedName>
</protein>
<organism evidence="5 6">
    <name type="scientific">Muribaculum gordoncarteri</name>
    <dbReference type="NCBI Taxonomy" id="2530390"/>
    <lineage>
        <taxon>Bacteria</taxon>
        <taxon>Pseudomonadati</taxon>
        <taxon>Bacteroidota</taxon>
        <taxon>Bacteroidia</taxon>
        <taxon>Bacteroidales</taxon>
        <taxon>Muribaculaceae</taxon>
        <taxon>Muribaculum</taxon>
    </lineage>
</organism>
<dbReference type="SUPFAM" id="SSF56300">
    <property type="entry name" value="Metallo-dependent phosphatases"/>
    <property type="match status" value="1"/>
</dbReference>
<dbReference type="InterPro" id="IPR026444">
    <property type="entry name" value="Secre_tail"/>
</dbReference>
<sequence>MKKTVLISAVSAILLHCTAWAQTTVTVDYDNYSTPAAMQLRRTLAEMQSSGMPYSIAMTVNGDPCTVMGFAWFTNPGTKNGEVQIVAKENAVPADFDNPDMSFPAAVQQVNGLNYSIEKNKLSGIESNIKVDYLSHKAKAAGLTPATTYSYRVGSADGWSEIGTFTTASADKNAGYSFIYITDTQAQNDEMFNVSQKTVHAARKLVPEAAFILCNGDLVETSGSNNSEWEYEQWFSTMQDIWLNTPLVVTMGNHDISGNRNFAYHFNNDNSYNENAEVPTDMDGTVFSFVRGDVLYLVMSYENWNKPGYLDSLGKWMRSQVGAHKDVKWKIASFHKNMFTGSRSHQDDADGKAVRAAMLPLFSELGINMAFQGHDHIYEVIGPVNNTTKTLASNGVEEVLTVGEPGARENMTGREGGVFNTAAGTLYFLNNSAGKKKYEPRTEEEMIASYSKHEIENYWGLFSGKFGQTGEPTFSRVDVTPESFTVSTYTVDDNGNPTLFDSFKVINNPDGAGIADVAAETTADIRWDAAGYIRISNIAPESVDVYDIEGRNVCHTQSAIIPTDNYTIGLYIVKASAQNKTYTGKILIK</sequence>
<dbReference type="PANTHER" id="PTHR45867:SF3">
    <property type="entry name" value="ACID PHOSPHATASE TYPE 7"/>
    <property type="match status" value="1"/>
</dbReference>
<dbReference type="EMBL" id="CP039393">
    <property type="protein sequence ID" value="QCD36902.1"/>
    <property type="molecule type" value="Genomic_DNA"/>
</dbReference>
<keyword evidence="6" id="KW-1185">Reference proteome</keyword>
<dbReference type="Proteomes" id="UP000297031">
    <property type="component" value="Chromosome"/>
</dbReference>
<evidence type="ECO:0000313" key="5">
    <source>
        <dbReference type="EMBL" id="QCD36902.1"/>
    </source>
</evidence>
<dbReference type="InterPro" id="IPR004843">
    <property type="entry name" value="Calcineurin-like_PHP"/>
</dbReference>
<dbReference type="Pfam" id="PF16656">
    <property type="entry name" value="Pur_ac_phosph_N"/>
    <property type="match status" value="1"/>
</dbReference>
<evidence type="ECO:0000313" key="6">
    <source>
        <dbReference type="Proteomes" id="UP000297031"/>
    </source>
</evidence>
<feature type="domain" description="Purple acid phosphatase N-terminal" evidence="4">
    <location>
        <begin position="53"/>
        <end position="167"/>
    </location>
</feature>
<accession>A0A4P7VRE5</accession>